<evidence type="ECO:0000313" key="3">
    <source>
        <dbReference type="EMBL" id="APT56751.1"/>
    </source>
</evidence>
<evidence type="ECO:0000313" key="5">
    <source>
        <dbReference type="Proteomes" id="UP000185494"/>
    </source>
</evidence>
<dbReference type="Proteomes" id="UP000185494">
    <property type="component" value="Chromosome 1"/>
</dbReference>
<feature type="signal peptide" evidence="2">
    <location>
        <begin position="1"/>
        <end position="24"/>
    </location>
</feature>
<evidence type="ECO:0000313" key="6">
    <source>
        <dbReference type="Proteomes" id="UP001258945"/>
    </source>
</evidence>
<dbReference type="EMBL" id="JAVVDO010000001">
    <property type="protein sequence ID" value="MDT8329570.1"/>
    <property type="molecule type" value="Genomic_DNA"/>
</dbReference>
<gene>
    <name evidence="3" type="ORF">RGI145_06170</name>
    <name evidence="4" type="ORF">RQ831_00810</name>
</gene>
<dbReference type="STRING" id="257708.RGI145_06170"/>
<feature type="compositionally biased region" description="Polar residues" evidence="1">
    <location>
        <begin position="46"/>
        <end position="62"/>
    </location>
</feature>
<dbReference type="Proteomes" id="UP001258945">
    <property type="component" value="Unassembled WGS sequence"/>
</dbReference>
<reference evidence="3 5" key="1">
    <citation type="submission" date="2016-05" db="EMBL/GenBank/DDBJ databases">
        <title>Complete Genome and Methylome Analysis of Psychrotrophic Bacterial Isolates from Antarctic Lake Untersee.</title>
        <authorList>
            <person name="Fomenkov A."/>
            <person name="Akimov V.N."/>
            <person name="Vasilyeva L.V."/>
            <person name="Andersen D."/>
            <person name="Vincze T."/>
            <person name="Roberts R.J."/>
        </authorList>
    </citation>
    <scope>NUCLEOTIDE SEQUENCE [LARGE SCALE GENOMIC DNA]</scope>
    <source>
        <strain evidence="3 5">U14-5</strain>
    </source>
</reference>
<reference evidence="4 6" key="2">
    <citation type="journal article" date="2019" name="Microb. Pathog.">
        <title>Comparison of VITEK 2, MALDI-TOF MS, 16S rRNA gene sequencing, and whole-genome sequencing for identification of Roseomonas mucosa.</title>
        <authorList>
            <person name="Rudolph W.W."/>
            <person name="Gunzer F."/>
            <person name="Trauth M."/>
            <person name="Bunk B."/>
            <person name="Bigge R."/>
            <person name="Schrottner P."/>
        </authorList>
    </citation>
    <scope>NUCLEOTIDE SEQUENCE [LARGE SCALE GENOMIC DNA]</scope>
    <source>
        <strain evidence="4 6">DSM 103800</strain>
    </source>
</reference>
<dbReference type="KEGG" id="rgi:RGI145_06170"/>
<name>A0A1L7ADD1_9PROT</name>
<evidence type="ECO:0000256" key="2">
    <source>
        <dbReference type="SAM" id="SignalP"/>
    </source>
</evidence>
<dbReference type="RefSeq" id="WP_075797682.1">
    <property type="nucleotide sequence ID" value="NZ_CP015583.1"/>
</dbReference>
<feature type="chain" id="PRO_5012521356" evidence="2">
    <location>
        <begin position="25"/>
        <end position="118"/>
    </location>
</feature>
<sequence length="118" mass="12628">MKRVVMAVLAASLASPVMIGAAWAQDAARQAQQQLDQEFRREQQKDILNQQPPTEAPQNRSAAMTRAGMLEADRAPDLSQQGAPADNVRGGAHLQRPPGTGPQAGGPEATPLLQQQIR</sequence>
<proteinExistence type="predicted"/>
<feature type="region of interest" description="Disordered" evidence="1">
    <location>
        <begin position="28"/>
        <end position="118"/>
    </location>
</feature>
<organism evidence="3 5">
    <name type="scientific">Roseomonas gilardii</name>
    <dbReference type="NCBI Taxonomy" id="257708"/>
    <lineage>
        <taxon>Bacteria</taxon>
        <taxon>Pseudomonadati</taxon>
        <taxon>Pseudomonadota</taxon>
        <taxon>Alphaproteobacteria</taxon>
        <taxon>Acetobacterales</taxon>
        <taxon>Roseomonadaceae</taxon>
        <taxon>Roseomonas</taxon>
    </lineage>
</organism>
<evidence type="ECO:0000256" key="1">
    <source>
        <dbReference type="SAM" id="MobiDB-lite"/>
    </source>
</evidence>
<keyword evidence="6" id="KW-1185">Reference proteome</keyword>
<accession>A0A1L7ADD1</accession>
<protein>
    <submittedName>
        <fullName evidence="3">Uncharacterized protein</fullName>
    </submittedName>
</protein>
<dbReference type="EMBL" id="CP015583">
    <property type="protein sequence ID" value="APT56751.1"/>
    <property type="molecule type" value="Genomic_DNA"/>
</dbReference>
<keyword evidence="2" id="KW-0732">Signal</keyword>
<evidence type="ECO:0000313" key="4">
    <source>
        <dbReference type="EMBL" id="MDT8329570.1"/>
    </source>
</evidence>
<reference evidence="4" key="3">
    <citation type="submission" date="2023-09" db="EMBL/GenBank/DDBJ databases">
        <authorList>
            <person name="Schober I."/>
            <person name="Bunk B."/>
        </authorList>
    </citation>
    <scope>NUCLEOTIDE SEQUENCE</scope>
    <source>
        <strain evidence="4">DSM 103800</strain>
    </source>
</reference>
<dbReference type="AlphaFoldDB" id="A0A1L7ADD1"/>